<evidence type="ECO:0000313" key="8">
    <source>
        <dbReference type="Proteomes" id="UP001590951"/>
    </source>
</evidence>
<comment type="similarity">
    <text evidence="2">Belongs to the mitochondrion-specific ribosomal protein mL53 family.</text>
</comment>
<dbReference type="PANTHER" id="PTHR28236:SF1">
    <property type="entry name" value="LARGE RIBOSOMAL SUBUNIT PROTEIN ML53"/>
    <property type="match status" value="1"/>
</dbReference>
<protein>
    <recommendedName>
        <fullName evidence="6">Large ribosomal subunit protein mL53</fullName>
    </recommendedName>
</protein>
<dbReference type="Proteomes" id="UP001590951">
    <property type="component" value="Unassembled WGS sequence"/>
</dbReference>
<gene>
    <name evidence="7" type="ORF">ABVK25_008351</name>
</gene>
<organism evidence="7 8">
    <name type="scientific">Lepraria finkii</name>
    <dbReference type="NCBI Taxonomy" id="1340010"/>
    <lineage>
        <taxon>Eukaryota</taxon>
        <taxon>Fungi</taxon>
        <taxon>Dikarya</taxon>
        <taxon>Ascomycota</taxon>
        <taxon>Pezizomycotina</taxon>
        <taxon>Lecanoromycetes</taxon>
        <taxon>OSLEUM clade</taxon>
        <taxon>Lecanoromycetidae</taxon>
        <taxon>Lecanorales</taxon>
        <taxon>Lecanorineae</taxon>
        <taxon>Stereocaulaceae</taxon>
        <taxon>Lepraria</taxon>
    </lineage>
</organism>
<dbReference type="Pfam" id="PF10780">
    <property type="entry name" value="MRP_L53"/>
    <property type="match status" value="1"/>
</dbReference>
<name>A0ABR4B086_9LECA</name>
<evidence type="ECO:0000256" key="2">
    <source>
        <dbReference type="ARBA" id="ARBA00005557"/>
    </source>
</evidence>
<evidence type="ECO:0000256" key="1">
    <source>
        <dbReference type="ARBA" id="ARBA00004173"/>
    </source>
</evidence>
<keyword evidence="5" id="KW-0687">Ribonucleoprotein</keyword>
<dbReference type="InterPro" id="IPR019716">
    <property type="entry name" value="Ribosomal_mL53"/>
</dbReference>
<sequence>MITKHITEVTTKFNPFKNPSKTCRIFLAHLPANARTMMKINTTVLTRDSQEPSFLKLKFKDGKEMQLDTEKLKINDVVEEVDRHSRTLNRKADLEGN</sequence>
<evidence type="ECO:0000256" key="4">
    <source>
        <dbReference type="ARBA" id="ARBA00023128"/>
    </source>
</evidence>
<proteinExistence type="inferred from homology"/>
<dbReference type="EMBL" id="JBHFEH010000036">
    <property type="protein sequence ID" value="KAL2051299.1"/>
    <property type="molecule type" value="Genomic_DNA"/>
</dbReference>
<dbReference type="Gene3D" id="3.40.30.10">
    <property type="entry name" value="Glutaredoxin"/>
    <property type="match status" value="1"/>
</dbReference>
<accession>A0ABR4B086</accession>
<evidence type="ECO:0000256" key="5">
    <source>
        <dbReference type="ARBA" id="ARBA00023274"/>
    </source>
</evidence>
<dbReference type="InterPro" id="IPR042776">
    <property type="entry name" value="Ribosomal_mL53_fung"/>
</dbReference>
<keyword evidence="3" id="KW-0689">Ribosomal protein</keyword>
<dbReference type="PANTHER" id="PTHR28236">
    <property type="entry name" value="54S RIBOSOMAL PROTEIN L44, MITOCHONDRIAL"/>
    <property type="match status" value="1"/>
</dbReference>
<comment type="caution">
    <text evidence="7">The sequence shown here is derived from an EMBL/GenBank/DDBJ whole genome shotgun (WGS) entry which is preliminary data.</text>
</comment>
<keyword evidence="4" id="KW-0496">Mitochondrion</keyword>
<keyword evidence="8" id="KW-1185">Reference proteome</keyword>
<reference evidence="7 8" key="1">
    <citation type="submission" date="2024-09" db="EMBL/GenBank/DDBJ databases">
        <title>Rethinking Asexuality: The Enigmatic Case of Functional Sexual Genes in Lepraria (Stereocaulaceae).</title>
        <authorList>
            <person name="Doellman M."/>
            <person name="Sun Y."/>
            <person name="Barcenas-Pena A."/>
            <person name="Lumbsch H.T."/>
            <person name="Grewe F."/>
        </authorList>
    </citation>
    <scope>NUCLEOTIDE SEQUENCE [LARGE SCALE GENOMIC DNA]</scope>
    <source>
        <strain evidence="7 8">Grewe 0041</strain>
    </source>
</reference>
<evidence type="ECO:0000256" key="3">
    <source>
        <dbReference type="ARBA" id="ARBA00022980"/>
    </source>
</evidence>
<evidence type="ECO:0000313" key="7">
    <source>
        <dbReference type="EMBL" id="KAL2051299.1"/>
    </source>
</evidence>
<evidence type="ECO:0000256" key="6">
    <source>
        <dbReference type="ARBA" id="ARBA00035180"/>
    </source>
</evidence>
<comment type="subcellular location">
    <subcellularLocation>
        <location evidence="1">Mitochondrion</location>
    </subcellularLocation>
</comment>